<reference evidence="1 2" key="2">
    <citation type="submission" date="2010-03" db="EMBL/GenBank/DDBJ databases">
        <authorList>
            <person name="Payne S.H."/>
            <person name="Sutton G.G."/>
        </authorList>
    </citation>
    <scope>NUCLEOTIDE SEQUENCE [LARGE SCALE GENOMIC DNA]</scope>
    <source>
        <strain evidence="1 2">IP275</strain>
    </source>
</reference>
<dbReference type="Proteomes" id="UP000004430">
    <property type="component" value="Unassembled WGS sequence"/>
</dbReference>
<protein>
    <submittedName>
        <fullName evidence="1">Uncharacterized protein</fullName>
    </submittedName>
</protein>
<sequence>MHYFGASFAPLGTILVQGWAERLFLHRERDHKHTAVRLFIREFCDLV</sequence>
<comment type="caution">
    <text evidence="1">The sequence shown here is derived from an EMBL/GenBank/DDBJ whole genome shotgun (WGS) entry which is preliminary data.</text>
</comment>
<accession>A0AAV3AUQ3</accession>
<organism evidence="1 2">
    <name type="scientific">Yersinia pestis biovar Orientalis str. IP275</name>
    <dbReference type="NCBI Taxonomy" id="373665"/>
    <lineage>
        <taxon>Bacteria</taxon>
        <taxon>Pseudomonadati</taxon>
        <taxon>Pseudomonadota</taxon>
        <taxon>Gammaproteobacteria</taxon>
        <taxon>Enterobacterales</taxon>
        <taxon>Yersiniaceae</taxon>
        <taxon>Yersinia</taxon>
    </lineage>
</organism>
<dbReference type="AlphaFoldDB" id="A0AAV3AUQ3"/>
<evidence type="ECO:0000313" key="2">
    <source>
        <dbReference type="Proteomes" id="UP000004430"/>
    </source>
</evidence>
<gene>
    <name evidence="1" type="ORF">YPIP275_3997</name>
</gene>
<reference evidence="1 2" key="1">
    <citation type="submission" date="2008-01" db="EMBL/GenBank/DDBJ databases">
        <title>Yersinia pestis Strain IP275 project at JCVI/TIGR.</title>
        <authorList>
            <person name="Ravel J."/>
            <person name="Eppinger M."/>
            <person name="Fricke W.F."/>
            <person name="Rosovitz M."/>
            <person name="Lindler L.E."/>
            <person name="Bearden S."/>
            <person name="Shriefer M."/>
        </authorList>
    </citation>
    <scope>NUCLEOTIDE SEQUENCE [LARGE SCALE GENOMIC DNA]</scope>
    <source>
        <strain evidence="1 2">IP275</strain>
    </source>
</reference>
<name>A0AAV3AUQ3_YERPE</name>
<dbReference type="EMBL" id="AAOS02000041">
    <property type="protein sequence ID" value="EDR30495.1"/>
    <property type="molecule type" value="Genomic_DNA"/>
</dbReference>
<proteinExistence type="predicted"/>
<evidence type="ECO:0000313" key="1">
    <source>
        <dbReference type="EMBL" id="EDR30495.1"/>
    </source>
</evidence>